<feature type="transmembrane region" description="Helical" evidence="5">
    <location>
        <begin position="444"/>
        <end position="467"/>
    </location>
</feature>
<dbReference type="Pfam" id="PF00324">
    <property type="entry name" value="AA_permease"/>
    <property type="match status" value="1"/>
</dbReference>
<feature type="transmembrane region" description="Helical" evidence="5">
    <location>
        <begin position="32"/>
        <end position="54"/>
    </location>
</feature>
<evidence type="ECO:0000259" key="6">
    <source>
        <dbReference type="Pfam" id="PF00324"/>
    </source>
</evidence>
<name>A0A4P9YPC8_ROZAC</name>
<feature type="transmembrane region" description="Helical" evidence="5">
    <location>
        <begin position="381"/>
        <end position="407"/>
    </location>
</feature>
<comment type="subcellular location">
    <subcellularLocation>
        <location evidence="1">Membrane</location>
        <topology evidence="1">Multi-pass membrane protein</topology>
    </subcellularLocation>
</comment>
<evidence type="ECO:0000313" key="7">
    <source>
        <dbReference type="EMBL" id="RKP20530.1"/>
    </source>
</evidence>
<evidence type="ECO:0000256" key="1">
    <source>
        <dbReference type="ARBA" id="ARBA00004141"/>
    </source>
</evidence>
<dbReference type="PANTHER" id="PTHR42770:SF7">
    <property type="entry name" value="MEMBRANE PROTEIN"/>
    <property type="match status" value="1"/>
</dbReference>
<sequence>MIKKWMKKLLKSEKLQKIDEDYVKLRSLTKNWATLIVTMFIGVASVLSGEYFAWNAGLKFGFINMLIASILITFAYWVLVCSLGELTSALPFSGGSTTFATAAFGPLLGCIVGYCYLMALILATAQNGIWFSSFILQVFSLSKAYLPLSCFATFVLGLVIIIDIRVFAKFIVILPMVSICFSIAFVVLMIPCLNDYVGNLHLNELAFQPSFMGVIHCLPFAMWFYVGIECIPVCAEETADPRKDTQIAIRGGMLMLTILAWISFIFVSGAPPGITFYSHSANPLVDSILYNYGIQRDSKIGIFMSLVSLVSIFVSYIGMMFPATRFLYGLSRSGYLPPSLSLTKQTGSFGTGSPLYALACVNVCVVILWALSITFDTSVESFILMGSIFYANFAYLVDFLSYCVLHFKASSLKRYYKSRFGYMGCVLGIIICGMTVYSCTLISASLIAFWIVFIQVILTIPYYIFFIRKRLVLSPERLFIKNQVKNMFLSDINKIGESTTDEKTTTIDTKKKPVILKVRSFEPSNLNTFQ</sequence>
<feature type="transmembrane region" description="Helical" evidence="5">
    <location>
        <begin position="171"/>
        <end position="191"/>
    </location>
</feature>
<dbReference type="Gene3D" id="1.20.1740.10">
    <property type="entry name" value="Amino acid/polyamine transporter I"/>
    <property type="match status" value="1"/>
</dbReference>
<evidence type="ECO:0000256" key="5">
    <source>
        <dbReference type="SAM" id="Phobius"/>
    </source>
</evidence>
<feature type="transmembrane region" description="Helical" evidence="5">
    <location>
        <begin position="419"/>
        <end position="438"/>
    </location>
</feature>
<reference evidence="8" key="1">
    <citation type="journal article" date="2018" name="Nat. Microbiol.">
        <title>Leveraging single-cell genomics to expand the fungal tree of life.</title>
        <authorList>
            <person name="Ahrendt S.R."/>
            <person name="Quandt C.A."/>
            <person name="Ciobanu D."/>
            <person name="Clum A."/>
            <person name="Salamov A."/>
            <person name="Andreopoulos B."/>
            <person name="Cheng J.F."/>
            <person name="Woyke T."/>
            <person name="Pelin A."/>
            <person name="Henrissat B."/>
            <person name="Reynolds N.K."/>
            <person name="Benny G.L."/>
            <person name="Smith M.E."/>
            <person name="James T.Y."/>
            <person name="Grigoriev I.V."/>
        </authorList>
    </citation>
    <scope>NUCLEOTIDE SEQUENCE [LARGE SCALE GENOMIC DNA]</scope>
    <source>
        <strain evidence="8">CSF55</strain>
    </source>
</reference>
<dbReference type="AlphaFoldDB" id="A0A4P9YPC8"/>
<dbReference type="PANTHER" id="PTHR42770">
    <property type="entry name" value="AMINO ACID TRANSPORTER-RELATED"/>
    <property type="match status" value="1"/>
</dbReference>
<feature type="domain" description="Amino acid permease/ SLC12A" evidence="6">
    <location>
        <begin position="59"/>
        <end position="467"/>
    </location>
</feature>
<feature type="transmembrane region" description="Helical" evidence="5">
    <location>
        <begin position="144"/>
        <end position="164"/>
    </location>
</feature>
<dbReference type="Proteomes" id="UP000281549">
    <property type="component" value="Unassembled WGS sequence"/>
</dbReference>
<dbReference type="GO" id="GO:0055085">
    <property type="term" value="P:transmembrane transport"/>
    <property type="evidence" value="ECO:0007669"/>
    <property type="project" value="InterPro"/>
</dbReference>
<gene>
    <name evidence="7" type="ORF">ROZALSC1DRAFT_27987</name>
</gene>
<dbReference type="GO" id="GO:0016020">
    <property type="term" value="C:membrane"/>
    <property type="evidence" value="ECO:0007669"/>
    <property type="project" value="UniProtKB-SubCell"/>
</dbReference>
<evidence type="ECO:0000313" key="8">
    <source>
        <dbReference type="Proteomes" id="UP000281549"/>
    </source>
</evidence>
<protein>
    <submittedName>
        <fullName evidence="7">Amino acid transporter</fullName>
    </submittedName>
</protein>
<evidence type="ECO:0000256" key="4">
    <source>
        <dbReference type="ARBA" id="ARBA00023136"/>
    </source>
</evidence>
<feature type="transmembrane region" description="Helical" evidence="5">
    <location>
        <begin position="247"/>
        <end position="267"/>
    </location>
</feature>
<evidence type="ECO:0000256" key="3">
    <source>
        <dbReference type="ARBA" id="ARBA00022989"/>
    </source>
</evidence>
<dbReference type="PIRSF" id="PIRSF006060">
    <property type="entry name" value="AA_transporter"/>
    <property type="match status" value="1"/>
</dbReference>
<keyword evidence="2 5" id="KW-0812">Transmembrane</keyword>
<keyword evidence="4 5" id="KW-0472">Membrane</keyword>
<feature type="transmembrane region" description="Helical" evidence="5">
    <location>
        <begin position="99"/>
        <end position="124"/>
    </location>
</feature>
<accession>A0A4P9YPC8</accession>
<proteinExistence type="predicted"/>
<feature type="transmembrane region" description="Helical" evidence="5">
    <location>
        <begin position="355"/>
        <end position="375"/>
    </location>
</feature>
<dbReference type="InterPro" id="IPR004841">
    <property type="entry name" value="AA-permease/SLC12A_dom"/>
</dbReference>
<organism evidence="7 8">
    <name type="scientific">Rozella allomycis (strain CSF55)</name>
    <dbReference type="NCBI Taxonomy" id="988480"/>
    <lineage>
        <taxon>Eukaryota</taxon>
        <taxon>Fungi</taxon>
        <taxon>Fungi incertae sedis</taxon>
        <taxon>Cryptomycota</taxon>
        <taxon>Cryptomycota incertae sedis</taxon>
        <taxon>Rozella</taxon>
    </lineage>
</organism>
<feature type="transmembrane region" description="Helical" evidence="5">
    <location>
        <begin position="211"/>
        <end position="235"/>
    </location>
</feature>
<dbReference type="InterPro" id="IPR050367">
    <property type="entry name" value="APC_superfamily"/>
</dbReference>
<evidence type="ECO:0000256" key="2">
    <source>
        <dbReference type="ARBA" id="ARBA00022692"/>
    </source>
</evidence>
<feature type="transmembrane region" description="Helical" evidence="5">
    <location>
        <begin position="300"/>
        <end position="323"/>
    </location>
</feature>
<feature type="transmembrane region" description="Helical" evidence="5">
    <location>
        <begin position="60"/>
        <end position="79"/>
    </location>
</feature>
<dbReference type="EMBL" id="ML005050">
    <property type="protein sequence ID" value="RKP20530.1"/>
    <property type="molecule type" value="Genomic_DNA"/>
</dbReference>
<keyword evidence="3 5" id="KW-1133">Transmembrane helix</keyword>